<dbReference type="AlphaFoldDB" id="A0A554VFB9"/>
<dbReference type="Pfam" id="PF00027">
    <property type="entry name" value="cNMP_binding"/>
    <property type="match status" value="1"/>
</dbReference>
<dbReference type="InterPro" id="IPR050397">
    <property type="entry name" value="Env_Response_Regulators"/>
</dbReference>
<dbReference type="Proteomes" id="UP000318833">
    <property type="component" value="Unassembled WGS sequence"/>
</dbReference>
<feature type="domain" description="Cyclic nucleotide-binding" evidence="1">
    <location>
        <begin position="24"/>
        <end position="111"/>
    </location>
</feature>
<dbReference type="InterPro" id="IPR000595">
    <property type="entry name" value="cNMP-bd_dom"/>
</dbReference>
<reference evidence="2 3" key="1">
    <citation type="submission" date="2019-07" db="EMBL/GenBank/DDBJ databases">
        <title>The draft genome sequence of Aquimarina algiphila M91.</title>
        <authorList>
            <person name="Meng X."/>
        </authorList>
    </citation>
    <scope>NUCLEOTIDE SEQUENCE [LARGE SCALE GENOMIC DNA]</scope>
    <source>
        <strain evidence="2 3">M91</strain>
    </source>
</reference>
<protein>
    <submittedName>
        <fullName evidence="2">Crp/Fnr family transcriptional regulator</fullName>
    </submittedName>
</protein>
<dbReference type="CDD" id="cd00038">
    <property type="entry name" value="CAP_ED"/>
    <property type="match status" value="1"/>
</dbReference>
<dbReference type="SUPFAM" id="SSF51206">
    <property type="entry name" value="cAMP-binding domain-like"/>
    <property type="match status" value="1"/>
</dbReference>
<evidence type="ECO:0000313" key="2">
    <source>
        <dbReference type="EMBL" id="TSE05842.1"/>
    </source>
</evidence>
<organism evidence="2 3">
    <name type="scientific">Aquimarina algiphila</name>
    <dbReference type="NCBI Taxonomy" id="2047982"/>
    <lineage>
        <taxon>Bacteria</taxon>
        <taxon>Pseudomonadati</taxon>
        <taxon>Bacteroidota</taxon>
        <taxon>Flavobacteriia</taxon>
        <taxon>Flavobacteriales</taxon>
        <taxon>Flavobacteriaceae</taxon>
        <taxon>Aquimarina</taxon>
    </lineage>
</organism>
<dbReference type="EMBL" id="VLNR01000053">
    <property type="protein sequence ID" value="TSE05842.1"/>
    <property type="molecule type" value="Genomic_DNA"/>
</dbReference>
<comment type="caution">
    <text evidence="2">The sequence shown here is derived from an EMBL/GenBank/DDBJ whole genome shotgun (WGS) entry which is preliminary data.</text>
</comment>
<dbReference type="OrthoDB" id="5457083at2"/>
<dbReference type="PANTHER" id="PTHR24567:SF26">
    <property type="entry name" value="REGULATORY PROTEIN YEIL"/>
    <property type="match status" value="1"/>
</dbReference>
<evidence type="ECO:0000259" key="1">
    <source>
        <dbReference type="PROSITE" id="PS50042"/>
    </source>
</evidence>
<dbReference type="PANTHER" id="PTHR24567">
    <property type="entry name" value="CRP FAMILY TRANSCRIPTIONAL REGULATORY PROTEIN"/>
    <property type="match status" value="1"/>
</dbReference>
<dbReference type="RefSeq" id="WP_109434952.1">
    <property type="nucleotide sequence ID" value="NZ_CANLFO010000004.1"/>
</dbReference>
<dbReference type="InterPro" id="IPR014710">
    <property type="entry name" value="RmlC-like_jellyroll"/>
</dbReference>
<sequence>MIRSDKELLDFFSKLSIPIAETIIKERKYSLGEKIITQEKHVSSIFIIKHGIVKCYVNEDNGRDFIQEFFSKGEILGELEVLNDIISFCNAEAMTEVIVYQIDQKDFYTLLKDQPEFNLLLLKALSNKVRDTAIRASQQQSHSIAYNLEKLISFSSEESKMLSKQDLADYLGITLRSLNRAMKDIIIH</sequence>
<keyword evidence="3" id="KW-1185">Reference proteome</keyword>
<gene>
    <name evidence="2" type="ORF">FOF46_21220</name>
</gene>
<dbReference type="InterPro" id="IPR018490">
    <property type="entry name" value="cNMP-bd_dom_sf"/>
</dbReference>
<dbReference type="SMART" id="SM00100">
    <property type="entry name" value="cNMP"/>
    <property type="match status" value="1"/>
</dbReference>
<dbReference type="PROSITE" id="PS50042">
    <property type="entry name" value="CNMP_BINDING_3"/>
    <property type="match status" value="1"/>
</dbReference>
<name>A0A554VFB9_9FLAO</name>
<dbReference type="Gene3D" id="2.60.120.10">
    <property type="entry name" value="Jelly Rolls"/>
    <property type="match status" value="1"/>
</dbReference>
<accession>A0A554VFB9</accession>
<dbReference type="GO" id="GO:0003700">
    <property type="term" value="F:DNA-binding transcription factor activity"/>
    <property type="evidence" value="ECO:0007669"/>
    <property type="project" value="TreeGrafter"/>
</dbReference>
<dbReference type="GO" id="GO:0005829">
    <property type="term" value="C:cytosol"/>
    <property type="evidence" value="ECO:0007669"/>
    <property type="project" value="TreeGrafter"/>
</dbReference>
<proteinExistence type="predicted"/>
<evidence type="ECO:0000313" key="3">
    <source>
        <dbReference type="Proteomes" id="UP000318833"/>
    </source>
</evidence>